<dbReference type="RefSeq" id="WP_085879343.1">
    <property type="nucleotide sequence ID" value="NZ_FWFZ01000011.1"/>
</dbReference>
<dbReference type="OrthoDB" id="5290752at2"/>
<proteinExistence type="predicted"/>
<dbReference type="InterPro" id="IPR011047">
    <property type="entry name" value="Quinoprotein_ADH-like_sf"/>
</dbReference>
<dbReference type="PANTHER" id="PTHR34512">
    <property type="entry name" value="CELL SURFACE PROTEIN"/>
    <property type="match status" value="1"/>
</dbReference>
<sequence length="444" mass="45519">MWTKRTRTAIVALAVLAGCGAPDTRLPGERLGIRDFGSVYGPERVTEVNTARPIALPSARVNGAWTHRGGSAAHRITHPALPASLTLAFATDIGAGDVRRGRITADPVVAGSTIFAMDSRNTVSAVSNAGALLWQADLRRGFENPRDASGGGLAYAGGVVYVTTGFGELKALDAASGGTIWTQDLDASGGSAPTVSGDMIYVSARDSRGWAVDRRTGRVRWTLPGVPSPSGFGGGPGPAVADGLVVFPFSSGEVVGAFAIGGQQRWSSVVTGQRDGRALGTISEIAGDPVISGNVVYAANVSGRLEALSLSTGDRIWTADEGAVSPVVPVGGAVFLVNDLSQLVRLDAGTGQVIWRSQLPVREPRQGLFGGPSRSNEVYGHYGPVLAGGRLIVASSDGVLRQFDPRSGAVVGELAIPGGATTNPAVANGTLYVVSGAGQLLAFR</sequence>
<dbReference type="AlphaFoldDB" id="A0A1Y5T3V2"/>
<dbReference type="EMBL" id="FWFZ01000011">
    <property type="protein sequence ID" value="SLN55198.1"/>
    <property type="molecule type" value="Genomic_DNA"/>
</dbReference>
<dbReference type="Gene3D" id="2.130.10.10">
    <property type="entry name" value="YVTN repeat-like/Quinoprotein amine dehydrogenase"/>
    <property type="match status" value="1"/>
</dbReference>
<dbReference type="Proteomes" id="UP000193900">
    <property type="component" value="Unassembled WGS sequence"/>
</dbReference>
<keyword evidence="3" id="KW-1185">Reference proteome</keyword>
<name>A0A1Y5T3V2_9RHOB</name>
<dbReference type="PANTHER" id="PTHR34512:SF30">
    <property type="entry name" value="OUTER MEMBRANE PROTEIN ASSEMBLY FACTOR BAMB"/>
    <property type="match status" value="1"/>
</dbReference>
<dbReference type="Pfam" id="PF13360">
    <property type="entry name" value="PQQ_2"/>
    <property type="match status" value="1"/>
</dbReference>
<protein>
    <submittedName>
        <fullName evidence="2">Outer membrane protein assembly factor BamB</fullName>
    </submittedName>
</protein>
<dbReference type="InterPro" id="IPR018391">
    <property type="entry name" value="PQQ_b-propeller_rpt"/>
</dbReference>
<dbReference type="InterPro" id="IPR015943">
    <property type="entry name" value="WD40/YVTN_repeat-like_dom_sf"/>
</dbReference>
<dbReference type="PROSITE" id="PS51257">
    <property type="entry name" value="PROKAR_LIPOPROTEIN"/>
    <property type="match status" value="1"/>
</dbReference>
<organism evidence="2 3">
    <name type="scientific">Roseisalinus antarcticus</name>
    <dbReference type="NCBI Taxonomy" id="254357"/>
    <lineage>
        <taxon>Bacteria</taxon>
        <taxon>Pseudomonadati</taxon>
        <taxon>Pseudomonadota</taxon>
        <taxon>Alphaproteobacteria</taxon>
        <taxon>Rhodobacterales</taxon>
        <taxon>Roseobacteraceae</taxon>
        <taxon>Roseisalinus</taxon>
    </lineage>
</organism>
<feature type="domain" description="Pyrrolo-quinoline quinone repeat" evidence="1">
    <location>
        <begin position="120"/>
        <end position="356"/>
    </location>
</feature>
<dbReference type="InterPro" id="IPR002372">
    <property type="entry name" value="PQQ_rpt_dom"/>
</dbReference>
<evidence type="ECO:0000313" key="3">
    <source>
        <dbReference type="Proteomes" id="UP000193900"/>
    </source>
</evidence>
<dbReference type="SMART" id="SM00564">
    <property type="entry name" value="PQQ"/>
    <property type="match status" value="6"/>
</dbReference>
<dbReference type="SUPFAM" id="SSF50998">
    <property type="entry name" value="Quinoprotein alcohol dehydrogenase-like"/>
    <property type="match status" value="1"/>
</dbReference>
<evidence type="ECO:0000259" key="1">
    <source>
        <dbReference type="Pfam" id="PF13360"/>
    </source>
</evidence>
<evidence type="ECO:0000313" key="2">
    <source>
        <dbReference type="EMBL" id="SLN55198.1"/>
    </source>
</evidence>
<gene>
    <name evidence="2" type="primary">bamB</name>
    <name evidence="2" type="ORF">ROA7023_02504</name>
</gene>
<accession>A0A1Y5T3V2</accession>
<reference evidence="2 3" key="1">
    <citation type="submission" date="2017-03" db="EMBL/GenBank/DDBJ databases">
        <authorList>
            <person name="Afonso C.L."/>
            <person name="Miller P.J."/>
            <person name="Scott M.A."/>
            <person name="Spackman E."/>
            <person name="Goraichik I."/>
            <person name="Dimitrov K.M."/>
            <person name="Suarez D.L."/>
            <person name="Swayne D.E."/>
        </authorList>
    </citation>
    <scope>NUCLEOTIDE SEQUENCE [LARGE SCALE GENOMIC DNA]</scope>
    <source>
        <strain evidence="2 3">CECT 7023</strain>
    </source>
</reference>